<dbReference type="CDD" id="cd00060">
    <property type="entry name" value="FHA"/>
    <property type="match status" value="1"/>
</dbReference>
<name>A0A139BXE8_9PROT</name>
<dbReference type="Gene3D" id="2.60.200.20">
    <property type="match status" value="1"/>
</dbReference>
<feature type="region of interest" description="Disordered" evidence="1">
    <location>
        <begin position="152"/>
        <end position="176"/>
    </location>
</feature>
<dbReference type="SUPFAM" id="SSF49879">
    <property type="entry name" value="SMAD/FHA domain"/>
    <property type="match status" value="2"/>
</dbReference>
<feature type="compositionally biased region" description="Polar residues" evidence="1">
    <location>
        <begin position="113"/>
        <end position="123"/>
    </location>
</feature>
<gene>
    <name evidence="3" type="ORF">AWT59_0227</name>
</gene>
<dbReference type="PROSITE" id="PS50006">
    <property type="entry name" value="FHA_DOMAIN"/>
    <property type="match status" value="1"/>
</dbReference>
<feature type="domain" description="FHA" evidence="2">
    <location>
        <begin position="16"/>
        <end position="65"/>
    </location>
</feature>
<dbReference type="Proteomes" id="UP000070578">
    <property type="component" value="Unassembled WGS sequence"/>
</dbReference>
<dbReference type="InterPro" id="IPR008984">
    <property type="entry name" value="SMAD_FHA_dom_sf"/>
</dbReference>
<dbReference type="InterPro" id="IPR000253">
    <property type="entry name" value="FHA_dom"/>
</dbReference>
<evidence type="ECO:0000313" key="3">
    <source>
        <dbReference type="EMBL" id="KXS33669.1"/>
    </source>
</evidence>
<reference evidence="3 4" key="1">
    <citation type="submission" date="2016-02" db="EMBL/GenBank/DDBJ databases">
        <authorList>
            <person name="Wen L."/>
            <person name="He K."/>
            <person name="Yang H."/>
        </authorList>
    </citation>
    <scope>NUCLEOTIDE SEQUENCE [LARGE SCALE GENOMIC DNA]</scope>
    <source>
        <strain evidence="3">ShG14-8</strain>
    </source>
</reference>
<accession>A0A139BXE8</accession>
<organism evidence="3 4">
    <name type="scientific">Candidatus Gallionella acididurans</name>
    <dbReference type="NCBI Taxonomy" id="1796491"/>
    <lineage>
        <taxon>Bacteria</taxon>
        <taxon>Pseudomonadati</taxon>
        <taxon>Pseudomonadota</taxon>
        <taxon>Betaproteobacteria</taxon>
        <taxon>Nitrosomonadales</taxon>
        <taxon>Gallionellaceae</taxon>
        <taxon>Gallionella</taxon>
    </lineage>
</organism>
<reference evidence="3 4" key="2">
    <citation type="submission" date="2016-03" db="EMBL/GenBank/DDBJ databases">
        <title>New uncultured bacterium of the family Gallionellaceae from acid mine drainage: description and reconstruction of genome based on metagenomic analysis of microbial community.</title>
        <authorList>
            <person name="Kadnikov V."/>
            <person name="Ivasenko D."/>
            <person name="Beletsky A."/>
            <person name="Mardanov A."/>
            <person name="Danilova E."/>
            <person name="Pimenov N."/>
            <person name="Karnachuk O."/>
            <person name="Ravin N."/>
        </authorList>
    </citation>
    <scope>NUCLEOTIDE SEQUENCE [LARGE SCALE GENOMIC DNA]</scope>
    <source>
        <strain evidence="3">ShG14-8</strain>
    </source>
</reference>
<sequence>MDGAVLKEFPLNKERMTIGRKEHNDVAIDNLAVSGEHAAIVTILHDSFLEDLDSTNGLEVNGVPTKKHFLQNNDVIGIGKYRLKYISDQVTQTTPADFEKTMVMRSPPKQFAPSASNPPTSQGPAHGLAGSKPLQSEAIEKTGKFEAQKITTPGAPSQAAAPAVPESAPKPAPQAGVPQQVAVVQVLTGPNAGKELELIKNLTTLGKPGLQVAVLTRRPQGYFITHVEGDSFPLVNGQALTNQARQLKEHDVIELAGVKMEFYFKG</sequence>
<protein>
    <submittedName>
        <fullName evidence="3">FHA domain containing protein</fullName>
    </submittedName>
</protein>
<comment type="caution">
    <text evidence="3">The sequence shown here is derived from an EMBL/GenBank/DDBJ whole genome shotgun (WGS) entry which is preliminary data.</text>
</comment>
<dbReference type="PATRIC" id="fig|1796491.3.peg.249"/>
<evidence type="ECO:0000256" key="1">
    <source>
        <dbReference type="SAM" id="MobiDB-lite"/>
    </source>
</evidence>
<dbReference type="EMBL" id="LSLI01000003">
    <property type="protein sequence ID" value="KXS33669.1"/>
    <property type="molecule type" value="Genomic_DNA"/>
</dbReference>
<evidence type="ECO:0000259" key="2">
    <source>
        <dbReference type="PROSITE" id="PS50006"/>
    </source>
</evidence>
<dbReference type="Pfam" id="PF00498">
    <property type="entry name" value="FHA"/>
    <property type="match status" value="1"/>
</dbReference>
<dbReference type="SMART" id="SM00240">
    <property type="entry name" value="FHA"/>
    <property type="match status" value="1"/>
</dbReference>
<dbReference type="AlphaFoldDB" id="A0A139BXE8"/>
<feature type="region of interest" description="Disordered" evidence="1">
    <location>
        <begin position="107"/>
        <end position="131"/>
    </location>
</feature>
<evidence type="ECO:0000313" key="4">
    <source>
        <dbReference type="Proteomes" id="UP000070578"/>
    </source>
</evidence>
<proteinExistence type="predicted"/>